<name>A0A6C0DV32_9ZZZZ</name>
<evidence type="ECO:0000259" key="2">
    <source>
        <dbReference type="PROSITE" id="PS50089"/>
    </source>
</evidence>
<proteinExistence type="predicted"/>
<dbReference type="PROSITE" id="PS50089">
    <property type="entry name" value="ZF_RING_2"/>
    <property type="match status" value="1"/>
</dbReference>
<protein>
    <recommendedName>
        <fullName evidence="2">RING-type domain-containing protein</fullName>
    </recommendedName>
</protein>
<dbReference type="Gene3D" id="3.30.40.10">
    <property type="entry name" value="Zinc/RING finger domain, C3HC4 (zinc finger)"/>
    <property type="match status" value="1"/>
</dbReference>
<dbReference type="SUPFAM" id="SSF57850">
    <property type="entry name" value="RING/U-box"/>
    <property type="match status" value="1"/>
</dbReference>
<dbReference type="InterPro" id="IPR013083">
    <property type="entry name" value="Znf_RING/FYVE/PHD"/>
</dbReference>
<organism evidence="3">
    <name type="scientific">viral metagenome</name>
    <dbReference type="NCBI Taxonomy" id="1070528"/>
    <lineage>
        <taxon>unclassified sequences</taxon>
        <taxon>metagenomes</taxon>
        <taxon>organismal metagenomes</taxon>
    </lineage>
</organism>
<feature type="domain" description="RING-type" evidence="2">
    <location>
        <begin position="17"/>
        <end position="66"/>
    </location>
</feature>
<dbReference type="EMBL" id="MN739680">
    <property type="protein sequence ID" value="QHT20697.1"/>
    <property type="molecule type" value="Genomic_DNA"/>
</dbReference>
<reference evidence="3" key="1">
    <citation type="journal article" date="2020" name="Nature">
        <title>Giant virus diversity and host interactions through global metagenomics.</title>
        <authorList>
            <person name="Schulz F."/>
            <person name="Roux S."/>
            <person name="Paez-Espino D."/>
            <person name="Jungbluth S."/>
            <person name="Walsh D.A."/>
            <person name="Denef V.J."/>
            <person name="McMahon K.D."/>
            <person name="Konstantinidis K.T."/>
            <person name="Eloe-Fadrosh E.A."/>
            <person name="Kyrpides N.C."/>
            <person name="Woyke T."/>
        </authorList>
    </citation>
    <scope>NUCLEOTIDE SEQUENCE</scope>
    <source>
        <strain evidence="3">GVMAG-M-3300023174-68</strain>
    </source>
</reference>
<accession>A0A6C0DV32</accession>
<evidence type="ECO:0000313" key="3">
    <source>
        <dbReference type="EMBL" id="QHT20697.1"/>
    </source>
</evidence>
<sequence>MNDYLVDIIELNSYDECCICLNTLDKKDEDDVLLKLGCCKKMLHKGCLISWMCYGNYTELKCPMCRSVILNITSLVLLKDICDMNKQLNNNTLMMIDEYYKNDEMYGEYIRRRDINGTGDYYRIDKTIIYSAVVCLIILMLTLGCLCIYSVKRQ</sequence>
<evidence type="ECO:0000256" key="1">
    <source>
        <dbReference type="SAM" id="Phobius"/>
    </source>
</evidence>
<keyword evidence="1" id="KW-0812">Transmembrane</keyword>
<dbReference type="InterPro" id="IPR001841">
    <property type="entry name" value="Znf_RING"/>
</dbReference>
<keyword evidence="1" id="KW-0472">Membrane</keyword>
<keyword evidence="1" id="KW-1133">Transmembrane helix</keyword>
<dbReference type="AlphaFoldDB" id="A0A6C0DV32"/>
<feature type="transmembrane region" description="Helical" evidence="1">
    <location>
        <begin position="128"/>
        <end position="151"/>
    </location>
</feature>